<feature type="transmembrane region" description="Helical" evidence="11">
    <location>
        <begin position="243"/>
        <end position="265"/>
    </location>
</feature>
<evidence type="ECO:0000256" key="8">
    <source>
        <dbReference type="ARBA" id="ARBA00022840"/>
    </source>
</evidence>
<feature type="domain" description="Histidine kinase" evidence="12">
    <location>
        <begin position="345"/>
        <end position="556"/>
    </location>
</feature>
<dbReference type="FunFam" id="3.30.565.10:FF:000006">
    <property type="entry name" value="Sensor histidine kinase WalK"/>
    <property type="match status" value="1"/>
</dbReference>
<evidence type="ECO:0000256" key="7">
    <source>
        <dbReference type="ARBA" id="ARBA00022777"/>
    </source>
</evidence>
<keyword evidence="11" id="KW-1133">Transmembrane helix</keyword>
<feature type="coiled-coil region" evidence="10">
    <location>
        <begin position="311"/>
        <end position="338"/>
    </location>
</feature>
<dbReference type="RefSeq" id="WP_142539014.1">
    <property type="nucleotide sequence ID" value="NZ_BMIE01000004.1"/>
</dbReference>
<keyword evidence="14" id="KW-1185">Reference proteome</keyword>
<dbReference type="InterPro" id="IPR036890">
    <property type="entry name" value="HATPase_C_sf"/>
</dbReference>
<evidence type="ECO:0000313" key="14">
    <source>
        <dbReference type="Proteomes" id="UP000317316"/>
    </source>
</evidence>
<dbReference type="PRINTS" id="PR00344">
    <property type="entry name" value="BCTRLSENSOR"/>
</dbReference>
<dbReference type="GO" id="GO:0005524">
    <property type="term" value="F:ATP binding"/>
    <property type="evidence" value="ECO:0007669"/>
    <property type="project" value="UniProtKB-KW"/>
</dbReference>
<evidence type="ECO:0000256" key="6">
    <source>
        <dbReference type="ARBA" id="ARBA00022741"/>
    </source>
</evidence>
<dbReference type="Pfam" id="PF00512">
    <property type="entry name" value="HisKA"/>
    <property type="match status" value="1"/>
</dbReference>
<dbReference type="InterPro" id="IPR005467">
    <property type="entry name" value="His_kinase_dom"/>
</dbReference>
<comment type="catalytic activity">
    <reaction evidence="1">
        <text>ATP + protein L-histidine = ADP + protein N-phospho-L-histidine.</text>
        <dbReference type="EC" id="2.7.13.3"/>
    </reaction>
</comment>
<dbReference type="Pfam" id="PF02518">
    <property type="entry name" value="HATPase_c"/>
    <property type="match status" value="1"/>
</dbReference>
<dbReference type="SUPFAM" id="SSF47384">
    <property type="entry name" value="Homodimeric domain of signal transducing histidine kinase"/>
    <property type="match status" value="1"/>
</dbReference>
<dbReference type="GO" id="GO:0005886">
    <property type="term" value="C:plasma membrane"/>
    <property type="evidence" value="ECO:0007669"/>
    <property type="project" value="UniProtKB-SubCell"/>
</dbReference>
<proteinExistence type="predicted"/>
<evidence type="ECO:0000256" key="1">
    <source>
        <dbReference type="ARBA" id="ARBA00000085"/>
    </source>
</evidence>
<gene>
    <name evidence="13" type="ORF">FG382_11435</name>
</gene>
<dbReference type="InterPro" id="IPR003661">
    <property type="entry name" value="HisK_dim/P_dom"/>
</dbReference>
<dbReference type="SMART" id="SM00388">
    <property type="entry name" value="HisKA"/>
    <property type="match status" value="1"/>
</dbReference>
<evidence type="ECO:0000259" key="12">
    <source>
        <dbReference type="PROSITE" id="PS50109"/>
    </source>
</evidence>
<dbReference type="SUPFAM" id="SSF55874">
    <property type="entry name" value="ATPase domain of HSP90 chaperone/DNA topoisomerase II/histidine kinase"/>
    <property type="match status" value="1"/>
</dbReference>
<comment type="subcellular location">
    <subcellularLocation>
        <location evidence="2">Cell membrane</location>
        <topology evidence="2">Multi-pass membrane protein</topology>
    </subcellularLocation>
</comment>
<keyword evidence="10" id="KW-0175">Coiled coil</keyword>
<evidence type="ECO:0000313" key="13">
    <source>
        <dbReference type="EMBL" id="TQR13133.1"/>
    </source>
</evidence>
<dbReference type="AlphaFoldDB" id="A0A544T6Q4"/>
<name>A0A544T6Q4_9BACI</name>
<protein>
    <recommendedName>
        <fullName evidence="3">histidine kinase</fullName>
        <ecNumber evidence="3">2.7.13.3</ecNumber>
    </recommendedName>
</protein>
<evidence type="ECO:0000256" key="10">
    <source>
        <dbReference type="SAM" id="Coils"/>
    </source>
</evidence>
<keyword evidence="6" id="KW-0547">Nucleotide-binding</keyword>
<dbReference type="InterPro" id="IPR003594">
    <property type="entry name" value="HATPase_dom"/>
</dbReference>
<comment type="caution">
    <text evidence="13">The sequence shown here is derived from an EMBL/GenBank/DDBJ whole genome shotgun (WGS) entry which is preliminary data.</text>
</comment>
<dbReference type="InterPro" id="IPR004358">
    <property type="entry name" value="Sig_transdc_His_kin-like_C"/>
</dbReference>
<dbReference type="OrthoDB" id="368131at2"/>
<dbReference type="CDD" id="cd00082">
    <property type="entry name" value="HisKA"/>
    <property type="match status" value="1"/>
</dbReference>
<keyword evidence="9" id="KW-0902">Two-component regulatory system</keyword>
<evidence type="ECO:0000256" key="3">
    <source>
        <dbReference type="ARBA" id="ARBA00012438"/>
    </source>
</evidence>
<accession>A0A544T6Q4</accession>
<dbReference type="PROSITE" id="PS50109">
    <property type="entry name" value="HIS_KIN"/>
    <property type="match status" value="1"/>
</dbReference>
<keyword evidence="7 13" id="KW-0418">Kinase</keyword>
<keyword evidence="4" id="KW-0597">Phosphoprotein</keyword>
<dbReference type="GO" id="GO:0000155">
    <property type="term" value="F:phosphorelay sensor kinase activity"/>
    <property type="evidence" value="ECO:0007669"/>
    <property type="project" value="InterPro"/>
</dbReference>
<evidence type="ECO:0000256" key="5">
    <source>
        <dbReference type="ARBA" id="ARBA00022679"/>
    </source>
</evidence>
<dbReference type="GO" id="GO:0004721">
    <property type="term" value="F:phosphoprotein phosphatase activity"/>
    <property type="evidence" value="ECO:0007669"/>
    <property type="project" value="TreeGrafter"/>
</dbReference>
<organism evidence="13 14">
    <name type="scientific">Psychrobacillus lasiicapitis</name>
    <dbReference type="NCBI Taxonomy" id="1636719"/>
    <lineage>
        <taxon>Bacteria</taxon>
        <taxon>Bacillati</taxon>
        <taxon>Bacillota</taxon>
        <taxon>Bacilli</taxon>
        <taxon>Bacillales</taxon>
        <taxon>Bacillaceae</taxon>
        <taxon>Psychrobacillus</taxon>
    </lineage>
</organism>
<dbReference type="PANTHER" id="PTHR45453">
    <property type="entry name" value="PHOSPHATE REGULON SENSOR PROTEIN PHOR"/>
    <property type="match status" value="1"/>
</dbReference>
<dbReference type="Gene3D" id="1.10.287.130">
    <property type="match status" value="1"/>
</dbReference>
<dbReference type="GO" id="GO:0016036">
    <property type="term" value="P:cellular response to phosphate starvation"/>
    <property type="evidence" value="ECO:0007669"/>
    <property type="project" value="TreeGrafter"/>
</dbReference>
<dbReference type="Proteomes" id="UP000317316">
    <property type="component" value="Unassembled WGS sequence"/>
</dbReference>
<keyword evidence="11" id="KW-0472">Membrane</keyword>
<keyword evidence="5" id="KW-0808">Transferase</keyword>
<dbReference type="InterPro" id="IPR036097">
    <property type="entry name" value="HisK_dim/P_sf"/>
</dbReference>
<sequence length="560" mass="63564">MGLSTKMTTRFLAYFFVFYAVLLVVSIGLIAYFIYDVMESNSYTDIRKLDAFELESDFKMNTNGTYHLSQDLIDSARENNGLVQLVNQNGKVLASSENNRDCCQSYTIAEFVNMTKTKEAFVWDQGNGLFIVFIEKHPATQLLSLIVQENSESLSDDIKKKLAEADAIFEIYSPEGKREQVVFGPTKQALSGIEILASSHNYAERKEVVASRVLDNGMVAVVRVNNANYNPFEPAFIDGMKKFGIGLLLFHLILFFFTILFSFWIGTRFGRPVLYFLKRIEKLAKQDYQPLNDRKLRNLKTGRLKRKYRVYENIDQSLSELAETLEANERKIKQTEKLREDWITGLSHDLKTPLSSIFGYSTMIASDEYEWSAAEIKGFAKTMQEKSTYMNALIEDLTYTYQLKNNAITLTKVDVNLLEFLEMYVSNVVWKDLQKPQGSISAQVSIDPKLFERVLDNLVGNAVKHTPDGTKVILIVEQKEDTVQLIIQDEGQGIPKEELENLFNRYYRGTNTTTEVSGTGLGLAIAKQLVEAHDGKIFVESNQNGTKVTITLPSNNTNAN</sequence>
<keyword evidence="11" id="KW-0812">Transmembrane</keyword>
<dbReference type="Gene3D" id="3.30.565.10">
    <property type="entry name" value="Histidine kinase-like ATPase, C-terminal domain"/>
    <property type="match status" value="1"/>
</dbReference>
<evidence type="ECO:0000256" key="2">
    <source>
        <dbReference type="ARBA" id="ARBA00004651"/>
    </source>
</evidence>
<reference evidence="13 14" key="1">
    <citation type="submission" date="2019-05" db="EMBL/GenBank/DDBJ databases">
        <title>Psychrobacillus vulpis sp. nov., a new species isolated from feces of a red fox that inhabits in The Tablas de Daimiel Natural Park, Albacete, Spain.</title>
        <authorList>
            <person name="Rodriguez M."/>
            <person name="Reina J.C."/>
            <person name="Bejar V."/>
            <person name="Llamas I."/>
        </authorList>
    </citation>
    <scope>NUCLEOTIDE SEQUENCE [LARGE SCALE GENOMIC DNA]</scope>
    <source>
        <strain evidence="13 14">NEAU-3TGS17</strain>
    </source>
</reference>
<dbReference type="PANTHER" id="PTHR45453:SF1">
    <property type="entry name" value="PHOSPHATE REGULON SENSOR PROTEIN PHOR"/>
    <property type="match status" value="1"/>
</dbReference>
<dbReference type="SMART" id="SM00387">
    <property type="entry name" value="HATPase_c"/>
    <property type="match status" value="1"/>
</dbReference>
<evidence type="ECO:0000256" key="4">
    <source>
        <dbReference type="ARBA" id="ARBA00022553"/>
    </source>
</evidence>
<dbReference type="InterPro" id="IPR050351">
    <property type="entry name" value="BphY/WalK/GraS-like"/>
</dbReference>
<evidence type="ECO:0000256" key="9">
    <source>
        <dbReference type="ARBA" id="ARBA00023012"/>
    </source>
</evidence>
<feature type="transmembrane region" description="Helical" evidence="11">
    <location>
        <begin position="12"/>
        <end position="35"/>
    </location>
</feature>
<dbReference type="EMBL" id="VDGH01000006">
    <property type="protein sequence ID" value="TQR13133.1"/>
    <property type="molecule type" value="Genomic_DNA"/>
</dbReference>
<dbReference type="EC" id="2.7.13.3" evidence="3"/>
<evidence type="ECO:0000256" key="11">
    <source>
        <dbReference type="SAM" id="Phobius"/>
    </source>
</evidence>
<keyword evidence="8" id="KW-0067">ATP-binding</keyword>